<evidence type="ECO:0000256" key="4">
    <source>
        <dbReference type="PROSITE-ProRule" id="PRU01133"/>
    </source>
</evidence>
<dbReference type="InterPro" id="IPR011057">
    <property type="entry name" value="Mss4-like_sf"/>
</dbReference>
<dbReference type="Pfam" id="PF00838">
    <property type="entry name" value="TCTP"/>
    <property type="match status" value="1"/>
</dbReference>
<comment type="similarity">
    <text evidence="1">Belongs to the SYCE family.</text>
</comment>
<feature type="domain" description="TCTP" evidence="6">
    <location>
        <begin position="1"/>
        <end position="169"/>
    </location>
</feature>
<dbReference type="InterPro" id="IPR034737">
    <property type="entry name" value="TCTP"/>
</dbReference>
<feature type="coiled-coil region" evidence="5">
    <location>
        <begin position="286"/>
        <end position="327"/>
    </location>
</feature>
<dbReference type="GO" id="GO:0007130">
    <property type="term" value="P:synaptonemal complex assembly"/>
    <property type="evidence" value="ECO:0007669"/>
    <property type="project" value="InterPro"/>
</dbReference>
<organism>
    <name type="scientific">Branchiostoma floridae</name>
    <name type="common">Florida lancelet</name>
    <name type="synonym">Amphioxus</name>
    <dbReference type="NCBI Taxonomy" id="7739"/>
    <lineage>
        <taxon>Eukaryota</taxon>
        <taxon>Metazoa</taxon>
        <taxon>Chordata</taxon>
        <taxon>Cephalochordata</taxon>
        <taxon>Leptocardii</taxon>
        <taxon>Amphioxiformes</taxon>
        <taxon>Branchiostomatidae</taxon>
        <taxon>Branchiostoma</taxon>
    </lineage>
</organism>
<dbReference type="GO" id="GO:0000795">
    <property type="term" value="C:synaptonemal complex"/>
    <property type="evidence" value="ECO:0007669"/>
    <property type="project" value="InterPro"/>
</dbReference>
<dbReference type="PANTHER" id="PTHR11991:SF0">
    <property type="entry name" value="TRANSLATIONALLY-CONTROLLED TUMOR PROTEIN"/>
    <property type="match status" value="1"/>
</dbReference>
<name>C3ZDQ2_BRAFL</name>
<evidence type="ECO:0000256" key="3">
    <source>
        <dbReference type="ARBA" id="ARBA00023054"/>
    </source>
</evidence>
<evidence type="ECO:0000256" key="2">
    <source>
        <dbReference type="ARBA" id="ARBA00014759"/>
    </source>
</evidence>
<reference evidence="7" key="1">
    <citation type="journal article" date="2008" name="Nature">
        <title>The amphioxus genome and the evolution of the chordate karyotype.</title>
        <authorList>
            <consortium name="US DOE Joint Genome Institute (JGI-PGF)"/>
            <person name="Putnam N.H."/>
            <person name="Butts T."/>
            <person name="Ferrier D.E.K."/>
            <person name="Furlong R.F."/>
            <person name="Hellsten U."/>
            <person name="Kawashima T."/>
            <person name="Robinson-Rechavi M."/>
            <person name="Shoguchi E."/>
            <person name="Terry A."/>
            <person name="Yu J.-K."/>
            <person name="Benito-Gutierrez E.L."/>
            <person name="Dubchak I."/>
            <person name="Garcia-Fernandez J."/>
            <person name="Gibson-Brown J.J."/>
            <person name="Grigoriev I.V."/>
            <person name="Horton A.C."/>
            <person name="de Jong P.J."/>
            <person name="Jurka J."/>
            <person name="Kapitonov V.V."/>
            <person name="Kohara Y."/>
            <person name="Kuroki Y."/>
            <person name="Lindquist E."/>
            <person name="Lucas S."/>
            <person name="Osoegawa K."/>
            <person name="Pennacchio L.A."/>
            <person name="Salamov A.A."/>
            <person name="Satou Y."/>
            <person name="Sauka-Spengler T."/>
            <person name="Schmutz J."/>
            <person name="Shin-I T."/>
            <person name="Toyoda A."/>
            <person name="Bronner-Fraser M."/>
            <person name="Fujiyama A."/>
            <person name="Holland L.Z."/>
            <person name="Holland P.W.H."/>
            <person name="Satoh N."/>
            <person name="Rokhsar D.S."/>
        </authorList>
    </citation>
    <scope>NUCLEOTIDE SEQUENCE [LARGE SCALE GENOMIC DNA]</scope>
    <source>
        <strain evidence="7">S238N-H82</strain>
        <tissue evidence="7">Testes</tissue>
    </source>
</reference>
<dbReference type="Pfam" id="PF15233">
    <property type="entry name" value="SYCE1"/>
    <property type="match status" value="1"/>
</dbReference>
<dbReference type="PRINTS" id="PR01653">
    <property type="entry name" value="TCTPROTEIN"/>
</dbReference>
<sequence>MIVYRDIVTGDEMFSDSYKIKLIDDFFYEIEGKMTTEKGGIDESAIGGNASAEDAGEGLEESAKQGCNIVLANRLQETQYAKPDYKIYIKAYSKRILDHLTKNNPERVDGFKAASGPALKKIMGNYKNWQFFTGEKMDPDGMVALLDFREDGVTPYMLFFKDGLLEEKFEGLVEARTMSVKEPFRVEDLLSSVRELQKVSQQHRQISVLYNKMVETLKIAKHKVDQSQQMADNQEQVNQDKRASLTELNSSIEQEVQRQRQYSREFESQLDELTDASHHAWLYFKAESIEKELLDLEAMKTEAERLAEQQEEEVSALTERLNDIKLQQGIGCVSGRTRVMIARTGPCVGLMRGRAGLLS</sequence>
<dbReference type="eggNOG" id="KOG1727">
    <property type="taxonomic scope" value="Eukaryota"/>
</dbReference>
<evidence type="ECO:0000256" key="5">
    <source>
        <dbReference type="SAM" id="Coils"/>
    </source>
</evidence>
<dbReference type="STRING" id="7739.C3ZDQ2"/>
<dbReference type="AlphaFoldDB" id="C3ZDQ2"/>
<protein>
    <recommendedName>
        <fullName evidence="2">Translationally-controlled tumor protein homolog</fullName>
    </recommendedName>
</protein>
<dbReference type="InterPro" id="IPR026676">
    <property type="entry name" value="SYCE1"/>
</dbReference>
<dbReference type="FunFam" id="2.170.150.10:FF:000002">
    <property type="entry name" value="Translationally-controlled tumor protein homolog"/>
    <property type="match status" value="1"/>
</dbReference>
<dbReference type="PANTHER" id="PTHR11991">
    <property type="entry name" value="TRANSLATIONALLY CONTROLLED TUMOR PROTEIN-RELATED"/>
    <property type="match status" value="1"/>
</dbReference>
<comment type="similarity">
    <text evidence="4">Belongs to the TCTP family.</text>
</comment>
<evidence type="ECO:0000256" key="1">
    <source>
        <dbReference type="ARBA" id="ARBA00010094"/>
    </source>
</evidence>
<evidence type="ECO:0000313" key="7">
    <source>
        <dbReference type="EMBL" id="EEN48858.1"/>
    </source>
</evidence>
<dbReference type="InterPro" id="IPR011323">
    <property type="entry name" value="Mss4/transl-control_tumour"/>
</dbReference>
<dbReference type="Gene3D" id="2.170.150.10">
    <property type="entry name" value="Metal Binding Protein, Guanine Nucleotide Exchange Factor, Chain A"/>
    <property type="match status" value="1"/>
</dbReference>
<keyword evidence="3 5" id="KW-0175">Coiled coil</keyword>
<dbReference type="InterPro" id="IPR018103">
    <property type="entry name" value="Translation_control_tumour_CS"/>
</dbReference>
<proteinExistence type="inferred from homology"/>
<dbReference type="SUPFAM" id="SSF51316">
    <property type="entry name" value="Mss4-like"/>
    <property type="match status" value="1"/>
</dbReference>
<dbReference type="EMBL" id="GG666612">
    <property type="protein sequence ID" value="EEN48858.1"/>
    <property type="molecule type" value="Genomic_DNA"/>
</dbReference>
<dbReference type="PROSITE" id="PS01002">
    <property type="entry name" value="TCTP_1"/>
    <property type="match status" value="1"/>
</dbReference>
<dbReference type="InterPro" id="IPR018105">
    <property type="entry name" value="Translational_control_tumour_p"/>
</dbReference>
<gene>
    <name evidence="7" type="ORF">BRAFLDRAFT_117727</name>
</gene>
<accession>C3ZDQ2</accession>
<dbReference type="PROSITE" id="PS51797">
    <property type="entry name" value="TCTP_3"/>
    <property type="match status" value="1"/>
</dbReference>
<evidence type="ECO:0000259" key="6">
    <source>
        <dbReference type="PROSITE" id="PS51797"/>
    </source>
</evidence>
<dbReference type="InParanoid" id="C3ZDQ2"/>